<dbReference type="InterPro" id="IPR038763">
    <property type="entry name" value="DHH_sf"/>
</dbReference>
<dbReference type="InterPro" id="IPR051319">
    <property type="entry name" value="Oligoribo/pAp-PDE_c-di-AMP_PDE"/>
</dbReference>
<evidence type="ECO:0000259" key="2">
    <source>
        <dbReference type="Pfam" id="PF02272"/>
    </source>
</evidence>
<dbReference type="InterPro" id="IPR003156">
    <property type="entry name" value="DHHA1_dom"/>
</dbReference>
<name>A0A9D2KAA6_9BACT</name>
<protein>
    <submittedName>
        <fullName evidence="3">DHH family phosphoesterase</fullName>
    </submittedName>
</protein>
<reference evidence="3" key="1">
    <citation type="journal article" date="2021" name="PeerJ">
        <title>Extensive microbial diversity within the chicken gut microbiome revealed by metagenomics and culture.</title>
        <authorList>
            <person name="Gilroy R."/>
            <person name="Ravi A."/>
            <person name="Getino M."/>
            <person name="Pursley I."/>
            <person name="Horton D.L."/>
            <person name="Alikhan N.F."/>
            <person name="Baker D."/>
            <person name="Gharbi K."/>
            <person name="Hall N."/>
            <person name="Watson M."/>
            <person name="Adriaenssens E.M."/>
            <person name="Foster-Nyarko E."/>
            <person name="Jarju S."/>
            <person name="Secka A."/>
            <person name="Antonio M."/>
            <person name="Oren A."/>
            <person name="Chaudhuri R.R."/>
            <person name="La Ragione R."/>
            <person name="Hildebrand F."/>
            <person name="Pallen M.J."/>
        </authorList>
    </citation>
    <scope>NUCLEOTIDE SEQUENCE</scope>
    <source>
        <strain evidence="3">Gambia16-554</strain>
    </source>
</reference>
<feature type="domain" description="DHHA1" evidence="2">
    <location>
        <begin position="253"/>
        <end position="325"/>
    </location>
</feature>
<comment type="caution">
    <text evidence="3">The sequence shown here is derived from an EMBL/GenBank/DDBJ whole genome shotgun (WGS) entry which is preliminary data.</text>
</comment>
<dbReference type="Proteomes" id="UP000824115">
    <property type="component" value="Unassembled WGS sequence"/>
</dbReference>
<dbReference type="Pfam" id="PF01368">
    <property type="entry name" value="DHH"/>
    <property type="match status" value="1"/>
</dbReference>
<dbReference type="Pfam" id="PF02272">
    <property type="entry name" value="DHHA1"/>
    <property type="match status" value="1"/>
</dbReference>
<dbReference type="GO" id="GO:0003676">
    <property type="term" value="F:nucleic acid binding"/>
    <property type="evidence" value="ECO:0007669"/>
    <property type="project" value="InterPro"/>
</dbReference>
<dbReference type="PANTHER" id="PTHR47618:SF1">
    <property type="entry name" value="BIFUNCTIONAL OLIGORIBONUCLEASE AND PAP PHOSPHATASE NRNA"/>
    <property type="match status" value="1"/>
</dbReference>
<dbReference type="PANTHER" id="PTHR47618">
    <property type="entry name" value="BIFUNCTIONAL OLIGORIBONUCLEASE AND PAP PHOSPHATASE NRNA"/>
    <property type="match status" value="1"/>
</dbReference>
<feature type="domain" description="DDH" evidence="1">
    <location>
        <begin position="20"/>
        <end position="175"/>
    </location>
</feature>
<dbReference type="Gene3D" id="3.10.310.30">
    <property type="match status" value="1"/>
</dbReference>
<dbReference type="InterPro" id="IPR001667">
    <property type="entry name" value="DDH_dom"/>
</dbReference>
<evidence type="ECO:0000313" key="4">
    <source>
        <dbReference type="Proteomes" id="UP000824115"/>
    </source>
</evidence>
<sequence>MTLRPLALEMEKLLEENVRTVIVCHFNPDGDAIGSSVGLKEFLKAGGHTSATIVIPSEMPAILDFLDPDGSIICYTSDKAGATGAIDSAEIIVCLDFNKIERTEWLSEHISSSKAVKVMVDHHPAPVTEGFSLVISDPGASSTCELLYRTLMNFSSVEGDCGKICLKSLTALAAGMLTDTNNFNNSITPDTFKAASEMLGAGVDFDQLNNLLFKRFSESRMRLMGHLLSDSMEIEPKLRAASMVISLDDRGRFGLQDGDSEGFVNLPLMIKDVEVSALFSETKDFIKVSLRSKGAVSVNSLAKAYFNGGGHERAAGGRLYGIPIGEVRGYYLNALEQFLHDNTRI</sequence>
<gene>
    <name evidence="3" type="ORF">IAC04_04575</name>
</gene>
<dbReference type="Gene3D" id="3.90.1640.10">
    <property type="entry name" value="inorganic pyrophosphatase (n-terminal core)"/>
    <property type="match status" value="1"/>
</dbReference>
<organism evidence="3 4">
    <name type="scientific">Candidatus Coprenecus stercoravium</name>
    <dbReference type="NCBI Taxonomy" id="2840735"/>
    <lineage>
        <taxon>Bacteria</taxon>
        <taxon>Pseudomonadati</taxon>
        <taxon>Bacteroidota</taxon>
        <taxon>Bacteroidia</taxon>
        <taxon>Bacteroidales</taxon>
        <taxon>Rikenellaceae</taxon>
        <taxon>Rikenellaceae incertae sedis</taxon>
        <taxon>Candidatus Coprenecus</taxon>
    </lineage>
</organism>
<evidence type="ECO:0000259" key="1">
    <source>
        <dbReference type="Pfam" id="PF01368"/>
    </source>
</evidence>
<evidence type="ECO:0000313" key="3">
    <source>
        <dbReference type="EMBL" id="HIZ85746.1"/>
    </source>
</evidence>
<accession>A0A9D2KAA6</accession>
<dbReference type="EMBL" id="DXAW01000084">
    <property type="protein sequence ID" value="HIZ85746.1"/>
    <property type="molecule type" value="Genomic_DNA"/>
</dbReference>
<reference evidence="3" key="2">
    <citation type="submission" date="2021-04" db="EMBL/GenBank/DDBJ databases">
        <authorList>
            <person name="Gilroy R."/>
        </authorList>
    </citation>
    <scope>NUCLEOTIDE SEQUENCE</scope>
    <source>
        <strain evidence="3">Gambia16-554</strain>
    </source>
</reference>
<proteinExistence type="predicted"/>
<dbReference type="AlphaFoldDB" id="A0A9D2KAA6"/>
<dbReference type="SUPFAM" id="SSF64182">
    <property type="entry name" value="DHH phosphoesterases"/>
    <property type="match status" value="1"/>
</dbReference>